<dbReference type="AlphaFoldDB" id="A0A843V6I5"/>
<reference evidence="1" key="1">
    <citation type="submission" date="2017-07" db="EMBL/GenBank/DDBJ databases">
        <title>Taro Niue Genome Assembly and Annotation.</title>
        <authorList>
            <person name="Atibalentja N."/>
            <person name="Keating K."/>
            <person name="Fields C.J."/>
        </authorList>
    </citation>
    <scope>NUCLEOTIDE SEQUENCE</scope>
    <source>
        <strain evidence="1">Niue_2</strain>
        <tissue evidence="1">Leaf</tissue>
    </source>
</reference>
<organism evidence="1 2">
    <name type="scientific">Colocasia esculenta</name>
    <name type="common">Wild taro</name>
    <name type="synonym">Arum esculentum</name>
    <dbReference type="NCBI Taxonomy" id="4460"/>
    <lineage>
        <taxon>Eukaryota</taxon>
        <taxon>Viridiplantae</taxon>
        <taxon>Streptophyta</taxon>
        <taxon>Embryophyta</taxon>
        <taxon>Tracheophyta</taxon>
        <taxon>Spermatophyta</taxon>
        <taxon>Magnoliopsida</taxon>
        <taxon>Liliopsida</taxon>
        <taxon>Araceae</taxon>
        <taxon>Aroideae</taxon>
        <taxon>Colocasieae</taxon>
        <taxon>Colocasia</taxon>
    </lineage>
</organism>
<evidence type="ECO:0000313" key="1">
    <source>
        <dbReference type="EMBL" id="MQL89380.1"/>
    </source>
</evidence>
<keyword evidence="2" id="KW-1185">Reference proteome</keyword>
<sequence>MSGGGSRAVANQCSGQPPWQILQPLRRHLPFPSSRPPFVSPGDYHRFSTGDNRQVTDEVTEVVVVRTPVQVWSLCTHPTLLLTNLGNHLKNREKAG</sequence>
<dbReference type="Proteomes" id="UP000652761">
    <property type="component" value="Unassembled WGS sequence"/>
</dbReference>
<comment type="caution">
    <text evidence="1">The sequence shown here is derived from an EMBL/GenBank/DDBJ whole genome shotgun (WGS) entry which is preliminary data.</text>
</comment>
<evidence type="ECO:0000313" key="2">
    <source>
        <dbReference type="Proteomes" id="UP000652761"/>
    </source>
</evidence>
<proteinExistence type="predicted"/>
<gene>
    <name evidence="1" type="ORF">Taro_021956</name>
</gene>
<protein>
    <submittedName>
        <fullName evidence="1">Uncharacterized protein</fullName>
    </submittedName>
</protein>
<dbReference type="EMBL" id="NMUH01001144">
    <property type="protein sequence ID" value="MQL89380.1"/>
    <property type="molecule type" value="Genomic_DNA"/>
</dbReference>
<accession>A0A843V6I5</accession>
<name>A0A843V6I5_COLES</name>